<evidence type="ECO:0008006" key="5">
    <source>
        <dbReference type="Google" id="ProtNLM"/>
    </source>
</evidence>
<dbReference type="Gene3D" id="3.30.110.170">
    <property type="entry name" value="Protein of unknown function (DUF541), domain 1"/>
    <property type="match status" value="1"/>
</dbReference>
<protein>
    <recommendedName>
        <fullName evidence="5">SIMPL domain-containing protein</fullName>
    </recommendedName>
</protein>
<dbReference type="PANTHER" id="PTHR34387:SF1">
    <property type="entry name" value="PERIPLASMIC IMMUNOGENIC PROTEIN"/>
    <property type="match status" value="1"/>
</dbReference>
<gene>
    <name evidence="3" type="ORF">SPICUR_05600</name>
</gene>
<accession>U5T3L9</accession>
<organism evidence="3 4">
    <name type="scientific">Spiribacter curvatus</name>
    <dbReference type="NCBI Taxonomy" id="1335757"/>
    <lineage>
        <taxon>Bacteria</taxon>
        <taxon>Pseudomonadati</taxon>
        <taxon>Pseudomonadota</taxon>
        <taxon>Gammaproteobacteria</taxon>
        <taxon>Chromatiales</taxon>
        <taxon>Ectothiorhodospiraceae</taxon>
        <taxon>Spiribacter</taxon>
    </lineage>
</organism>
<feature type="chain" id="PRO_5004664587" description="SIMPL domain-containing protein" evidence="2">
    <location>
        <begin position="27"/>
        <end position="247"/>
    </location>
</feature>
<feature type="region of interest" description="Disordered" evidence="1">
    <location>
        <begin position="203"/>
        <end position="224"/>
    </location>
</feature>
<dbReference type="Pfam" id="PF04402">
    <property type="entry name" value="SIMPL"/>
    <property type="match status" value="1"/>
</dbReference>
<dbReference type="eggNOG" id="COG2968">
    <property type="taxonomic scope" value="Bacteria"/>
</dbReference>
<dbReference type="Gene3D" id="3.30.70.2970">
    <property type="entry name" value="Protein of unknown function (DUF541), domain 2"/>
    <property type="match status" value="1"/>
</dbReference>
<dbReference type="GO" id="GO:0006974">
    <property type="term" value="P:DNA damage response"/>
    <property type="evidence" value="ECO:0007669"/>
    <property type="project" value="TreeGrafter"/>
</dbReference>
<feature type="signal peptide" evidence="2">
    <location>
        <begin position="1"/>
        <end position="26"/>
    </location>
</feature>
<evidence type="ECO:0000256" key="1">
    <source>
        <dbReference type="SAM" id="MobiDB-lite"/>
    </source>
</evidence>
<dbReference type="KEGG" id="spiu:SPICUR_05600"/>
<keyword evidence="2" id="KW-0732">Signal</keyword>
<dbReference type="InterPro" id="IPR007497">
    <property type="entry name" value="SIMPL/DUF541"/>
</dbReference>
<reference evidence="3 4" key="1">
    <citation type="journal article" date="2013" name="BMC Genomics">
        <title>Genomes of "Spiribacter", a streamlined, successful halophilic bacterium.</title>
        <authorList>
            <person name="Lopez-Perez M."/>
            <person name="Ghai R."/>
            <person name="Leon M.J."/>
            <person name="Rodriguez-Olmos A."/>
            <person name="Copa-Patino J.L."/>
            <person name="Soliveri J."/>
            <person name="Sanchez-Porro C."/>
            <person name="Ventosa A."/>
            <person name="Rodriguez-Valera F."/>
        </authorList>
    </citation>
    <scope>NUCLEOTIDE SEQUENCE [LARGE SCALE GENOMIC DNA]</scope>
    <source>
        <strain evidence="3 4">UAH-SP71</strain>
    </source>
</reference>
<keyword evidence="4" id="KW-1185">Reference proteome</keyword>
<evidence type="ECO:0000256" key="2">
    <source>
        <dbReference type="SAM" id="SignalP"/>
    </source>
</evidence>
<dbReference type="PANTHER" id="PTHR34387">
    <property type="entry name" value="SLR1258 PROTEIN"/>
    <property type="match status" value="1"/>
</dbReference>
<dbReference type="InterPro" id="IPR052022">
    <property type="entry name" value="26kDa_periplasmic_antigen"/>
</dbReference>
<dbReference type="HOGENOM" id="CLU_1123954_0_0_6"/>
<proteinExistence type="predicted"/>
<sequence>MHPITRLSRFALTFMAVLSLIGAVHAQPATQCVDDATTLTVHGDARIERPATHVDIHARFMAREETSAAASNALETRFGPLLDRLRARTEKPMRLLAANAAIRPRWRHDDGDRTLAGFAATRTLRLTDVPVDQAGAWMQTLTDAEADSLSLENYTAQTEAGADAYPALAAAVRDARTRAEAMAEASGQSIGEVLCLHEVEAPSPRPMRSTTLAANGTGEATREPSIEPDTMVEQARITAVFALKSHE</sequence>
<dbReference type="RefSeq" id="WP_023366912.1">
    <property type="nucleotide sequence ID" value="NC_022664.1"/>
</dbReference>
<dbReference type="PATRIC" id="fig|1335757.3.peg.1091"/>
<evidence type="ECO:0000313" key="3">
    <source>
        <dbReference type="EMBL" id="AGY92094.1"/>
    </source>
</evidence>
<dbReference type="STRING" id="1335757.SPICUR_05600"/>
<dbReference type="Proteomes" id="UP000017640">
    <property type="component" value="Chromosome"/>
</dbReference>
<evidence type="ECO:0000313" key="4">
    <source>
        <dbReference type="Proteomes" id="UP000017640"/>
    </source>
</evidence>
<name>U5T3L9_9GAMM</name>
<dbReference type="AlphaFoldDB" id="U5T3L9"/>
<dbReference type="EMBL" id="CP005990">
    <property type="protein sequence ID" value="AGY92094.1"/>
    <property type="molecule type" value="Genomic_DNA"/>
</dbReference>